<feature type="compositionally biased region" description="Pro residues" evidence="1">
    <location>
        <begin position="52"/>
        <end position="63"/>
    </location>
</feature>
<protein>
    <submittedName>
        <fullName evidence="2">Uncharacterized protein</fullName>
    </submittedName>
</protein>
<reference evidence="2 3" key="1">
    <citation type="submission" date="2024-05" db="EMBL/GenBank/DDBJ databases">
        <title>Genome Sequence and Characterization of the New Strain Purple Sulfur Bacterium of Genus Thioalkalicoccus.</title>
        <authorList>
            <person name="Bryantseva I.A."/>
            <person name="Kyndt J.A."/>
            <person name="Imhoff J.F."/>
        </authorList>
    </citation>
    <scope>NUCLEOTIDE SEQUENCE [LARGE SCALE GENOMIC DNA]</scope>
    <source>
        <strain evidence="2 3">Um2</strain>
    </source>
</reference>
<dbReference type="EMBL" id="JBDKXB010000016">
    <property type="protein sequence ID" value="MEY6433140.1"/>
    <property type="molecule type" value="Genomic_DNA"/>
</dbReference>
<dbReference type="Proteomes" id="UP001564408">
    <property type="component" value="Unassembled WGS sequence"/>
</dbReference>
<dbReference type="RefSeq" id="WP_369667527.1">
    <property type="nucleotide sequence ID" value="NZ_JBDKXB010000016.1"/>
</dbReference>
<name>A0ABV4BG15_9GAMM</name>
<evidence type="ECO:0000256" key="1">
    <source>
        <dbReference type="SAM" id="MobiDB-lite"/>
    </source>
</evidence>
<gene>
    <name evidence="2" type="ORF">ABC977_12080</name>
</gene>
<evidence type="ECO:0000313" key="2">
    <source>
        <dbReference type="EMBL" id="MEY6433140.1"/>
    </source>
</evidence>
<feature type="region of interest" description="Disordered" evidence="1">
    <location>
        <begin position="37"/>
        <end position="63"/>
    </location>
</feature>
<comment type="caution">
    <text evidence="2">The sequence shown here is derived from an EMBL/GenBank/DDBJ whole genome shotgun (WGS) entry which is preliminary data.</text>
</comment>
<proteinExistence type="predicted"/>
<accession>A0ABV4BG15</accession>
<sequence>MMRYDYRETLQTYAIERFLRDSARYLGVSAASLGPGPIRVSLRRPLNDEAPPLRPPESPPSPG</sequence>
<evidence type="ECO:0000313" key="3">
    <source>
        <dbReference type="Proteomes" id="UP001564408"/>
    </source>
</evidence>
<organism evidence="2 3">
    <name type="scientific">Thioalkalicoccus limnaeus</name>
    <dbReference type="NCBI Taxonomy" id="120681"/>
    <lineage>
        <taxon>Bacteria</taxon>
        <taxon>Pseudomonadati</taxon>
        <taxon>Pseudomonadota</taxon>
        <taxon>Gammaproteobacteria</taxon>
        <taxon>Chromatiales</taxon>
        <taxon>Chromatiaceae</taxon>
        <taxon>Thioalkalicoccus</taxon>
    </lineage>
</organism>
<keyword evidence="3" id="KW-1185">Reference proteome</keyword>